<dbReference type="InterPro" id="IPR009080">
    <property type="entry name" value="tRNAsynth_Ia_anticodon-bd"/>
</dbReference>
<dbReference type="GO" id="GO:0005524">
    <property type="term" value="F:ATP binding"/>
    <property type="evidence" value="ECO:0007669"/>
    <property type="project" value="UniProtKB-UniRule"/>
</dbReference>
<evidence type="ECO:0000256" key="5">
    <source>
        <dbReference type="ARBA" id="ARBA00022598"/>
    </source>
</evidence>
<keyword evidence="16" id="KW-1185">Reference proteome</keyword>
<evidence type="ECO:0000256" key="6">
    <source>
        <dbReference type="ARBA" id="ARBA00022741"/>
    </source>
</evidence>
<evidence type="ECO:0000256" key="3">
    <source>
        <dbReference type="ARBA" id="ARBA00011245"/>
    </source>
</evidence>
<evidence type="ECO:0000256" key="11">
    <source>
        <dbReference type="HAMAP-Rule" id="MF_00123"/>
    </source>
</evidence>
<name>A0A5D0U5M3_9ACTN</name>
<feature type="domain" description="DALR anticodon binding" evidence="13">
    <location>
        <begin position="465"/>
        <end position="581"/>
    </location>
</feature>
<evidence type="ECO:0000256" key="2">
    <source>
        <dbReference type="ARBA" id="ARBA00005594"/>
    </source>
</evidence>
<proteinExistence type="inferred from homology"/>
<evidence type="ECO:0000259" key="13">
    <source>
        <dbReference type="SMART" id="SM00836"/>
    </source>
</evidence>
<dbReference type="Gene3D" id="1.10.730.10">
    <property type="entry name" value="Isoleucyl-tRNA Synthetase, Domain 1"/>
    <property type="match status" value="1"/>
</dbReference>
<keyword evidence="4 11" id="KW-0963">Cytoplasm</keyword>
<feature type="short sequence motif" description="'HIGH' region" evidence="11">
    <location>
        <begin position="123"/>
        <end position="133"/>
    </location>
</feature>
<comment type="similarity">
    <text evidence="2 11 12">Belongs to the class-I aminoacyl-tRNA synthetase family.</text>
</comment>
<dbReference type="InterPro" id="IPR035684">
    <property type="entry name" value="ArgRS_core"/>
</dbReference>
<dbReference type="Pfam" id="PF05746">
    <property type="entry name" value="DALR_1"/>
    <property type="match status" value="1"/>
</dbReference>
<dbReference type="GO" id="GO:0006420">
    <property type="term" value="P:arginyl-tRNA aminoacylation"/>
    <property type="evidence" value="ECO:0007669"/>
    <property type="project" value="UniProtKB-UniRule"/>
</dbReference>
<evidence type="ECO:0000313" key="15">
    <source>
        <dbReference type="EMBL" id="TYC12976.1"/>
    </source>
</evidence>
<dbReference type="InterPro" id="IPR036695">
    <property type="entry name" value="Arg-tRNA-synth_N_sf"/>
</dbReference>
<feature type="domain" description="Arginyl tRNA synthetase N-terminal" evidence="14">
    <location>
        <begin position="6"/>
        <end position="87"/>
    </location>
</feature>
<evidence type="ECO:0000256" key="10">
    <source>
        <dbReference type="ARBA" id="ARBA00049339"/>
    </source>
</evidence>
<dbReference type="EMBL" id="VSFF01000008">
    <property type="protein sequence ID" value="TYC12976.1"/>
    <property type="molecule type" value="Genomic_DNA"/>
</dbReference>
<dbReference type="AlphaFoldDB" id="A0A5D0U5M3"/>
<dbReference type="SUPFAM" id="SSF47323">
    <property type="entry name" value="Anticodon-binding domain of a subclass of class I aminoacyl-tRNA synthetases"/>
    <property type="match status" value="1"/>
</dbReference>
<dbReference type="SUPFAM" id="SSF55190">
    <property type="entry name" value="Arginyl-tRNA synthetase (ArgRS), N-terminal 'additional' domain"/>
    <property type="match status" value="1"/>
</dbReference>
<dbReference type="GO" id="GO:0005737">
    <property type="term" value="C:cytoplasm"/>
    <property type="evidence" value="ECO:0007669"/>
    <property type="project" value="UniProtKB-SubCell"/>
</dbReference>
<dbReference type="SUPFAM" id="SSF52374">
    <property type="entry name" value="Nucleotidylyl transferase"/>
    <property type="match status" value="1"/>
</dbReference>
<dbReference type="OrthoDB" id="9803211at2"/>
<dbReference type="PANTHER" id="PTHR11956">
    <property type="entry name" value="ARGINYL-TRNA SYNTHETASE"/>
    <property type="match status" value="1"/>
</dbReference>
<evidence type="ECO:0000256" key="7">
    <source>
        <dbReference type="ARBA" id="ARBA00022840"/>
    </source>
</evidence>
<dbReference type="CDD" id="cd00671">
    <property type="entry name" value="ArgRS_core"/>
    <property type="match status" value="1"/>
</dbReference>
<accession>A0A5D0U5M3</accession>
<dbReference type="FunFam" id="1.10.730.10:FF:000006">
    <property type="entry name" value="Arginyl-tRNA synthetase 2, mitochondrial"/>
    <property type="match status" value="1"/>
</dbReference>
<dbReference type="Gene3D" id="3.40.50.620">
    <property type="entry name" value="HUPs"/>
    <property type="match status" value="1"/>
</dbReference>
<dbReference type="HAMAP" id="MF_00123">
    <property type="entry name" value="Arg_tRNA_synth"/>
    <property type="match status" value="1"/>
</dbReference>
<evidence type="ECO:0000256" key="8">
    <source>
        <dbReference type="ARBA" id="ARBA00022917"/>
    </source>
</evidence>
<keyword evidence="9 11" id="KW-0030">Aminoacyl-tRNA synthetase</keyword>
<comment type="subunit">
    <text evidence="3 11">Monomer.</text>
</comment>
<keyword evidence="6 11" id="KW-0547">Nucleotide-binding</keyword>
<dbReference type="PROSITE" id="PS00178">
    <property type="entry name" value="AA_TRNA_LIGASE_I"/>
    <property type="match status" value="1"/>
</dbReference>
<dbReference type="InterPro" id="IPR001412">
    <property type="entry name" value="aa-tRNA-synth_I_CS"/>
</dbReference>
<dbReference type="GO" id="GO:0004814">
    <property type="term" value="F:arginine-tRNA ligase activity"/>
    <property type="evidence" value="ECO:0007669"/>
    <property type="project" value="UniProtKB-UniRule"/>
</dbReference>
<comment type="catalytic activity">
    <reaction evidence="10 11">
        <text>tRNA(Arg) + L-arginine + ATP = L-arginyl-tRNA(Arg) + AMP + diphosphate</text>
        <dbReference type="Rhea" id="RHEA:20301"/>
        <dbReference type="Rhea" id="RHEA-COMP:9658"/>
        <dbReference type="Rhea" id="RHEA-COMP:9673"/>
        <dbReference type="ChEBI" id="CHEBI:30616"/>
        <dbReference type="ChEBI" id="CHEBI:32682"/>
        <dbReference type="ChEBI" id="CHEBI:33019"/>
        <dbReference type="ChEBI" id="CHEBI:78442"/>
        <dbReference type="ChEBI" id="CHEBI:78513"/>
        <dbReference type="ChEBI" id="CHEBI:456215"/>
        <dbReference type="EC" id="6.1.1.19"/>
    </reaction>
</comment>
<keyword evidence="8 11" id="KW-0648">Protein biosynthesis</keyword>
<dbReference type="Pfam" id="PF03485">
    <property type="entry name" value="Arg_tRNA_synt_N"/>
    <property type="match status" value="1"/>
</dbReference>
<dbReference type="NCBIfam" id="TIGR00456">
    <property type="entry name" value="argS"/>
    <property type="match status" value="1"/>
</dbReference>
<evidence type="ECO:0000256" key="12">
    <source>
        <dbReference type="RuleBase" id="RU363038"/>
    </source>
</evidence>
<dbReference type="PRINTS" id="PR01038">
    <property type="entry name" value="TRNASYNTHARG"/>
</dbReference>
<dbReference type="Gene3D" id="3.30.1360.70">
    <property type="entry name" value="Arginyl tRNA synthetase N-terminal domain"/>
    <property type="match status" value="1"/>
</dbReference>
<organism evidence="15 16">
    <name type="scientific">Actinomadura syzygii</name>
    <dbReference type="NCBI Taxonomy" id="1427538"/>
    <lineage>
        <taxon>Bacteria</taxon>
        <taxon>Bacillati</taxon>
        <taxon>Actinomycetota</taxon>
        <taxon>Actinomycetes</taxon>
        <taxon>Streptosporangiales</taxon>
        <taxon>Thermomonosporaceae</taxon>
        <taxon>Actinomadura</taxon>
    </lineage>
</organism>
<gene>
    <name evidence="11 15" type="primary">argS</name>
    <name evidence="15" type="ORF">FXF65_20845</name>
</gene>
<evidence type="ECO:0000313" key="16">
    <source>
        <dbReference type="Proteomes" id="UP000322634"/>
    </source>
</evidence>
<dbReference type="SMART" id="SM01016">
    <property type="entry name" value="Arg_tRNA_synt_N"/>
    <property type="match status" value="1"/>
</dbReference>
<dbReference type="PANTHER" id="PTHR11956:SF5">
    <property type="entry name" value="ARGININE--TRNA LIGASE, CYTOPLASMIC"/>
    <property type="match status" value="1"/>
</dbReference>
<evidence type="ECO:0000259" key="14">
    <source>
        <dbReference type="SMART" id="SM01016"/>
    </source>
</evidence>
<reference evidence="15 16" key="1">
    <citation type="submission" date="2019-08" db="EMBL/GenBank/DDBJ databases">
        <title>Actinomadura sp. nov. CYP1-5 isolated from mountain soil.</title>
        <authorList>
            <person name="Songsumanus A."/>
            <person name="Kuncharoen N."/>
            <person name="Kudo T."/>
            <person name="Yuki M."/>
            <person name="Igarashi Y."/>
            <person name="Tanasupawat S."/>
        </authorList>
    </citation>
    <scope>NUCLEOTIDE SEQUENCE [LARGE SCALE GENOMIC DNA]</scope>
    <source>
        <strain evidence="15 16">GKU157</strain>
    </source>
</reference>
<dbReference type="RefSeq" id="WP_148351674.1">
    <property type="nucleotide sequence ID" value="NZ_JBHSBF010000047.1"/>
</dbReference>
<keyword evidence="7 11" id="KW-0067">ATP-binding</keyword>
<dbReference type="SMART" id="SM00836">
    <property type="entry name" value="DALR_1"/>
    <property type="match status" value="1"/>
</dbReference>
<evidence type="ECO:0000256" key="9">
    <source>
        <dbReference type="ARBA" id="ARBA00023146"/>
    </source>
</evidence>
<comment type="caution">
    <text evidence="15">The sequence shown here is derived from an EMBL/GenBank/DDBJ whole genome shotgun (WGS) entry which is preliminary data.</text>
</comment>
<dbReference type="InterPro" id="IPR014729">
    <property type="entry name" value="Rossmann-like_a/b/a_fold"/>
</dbReference>
<dbReference type="Proteomes" id="UP000322634">
    <property type="component" value="Unassembled WGS sequence"/>
</dbReference>
<dbReference type="InterPro" id="IPR005148">
    <property type="entry name" value="Arg-tRNA-synth_N"/>
</dbReference>
<dbReference type="InterPro" id="IPR001278">
    <property type="entry name" value="Arg-tRNA-ligase"/>
</dbReference>
<dbReference type="EC" id="6.1.1.19" evidence="11"/>
<dbReference type="InterPro" id="IPR008909">
    <property type="entry name" value="DALR_anticod-bd"/>
</dbReference>
<evidence type="ECO:0000256" key="1">
    <source>
        <dbReference type="ARBA" id="ARBA00004496"/>
    </source>
</evidence>
<dbReference type="CDD" id="cd07956">
    <property type="entry name" value="Anticodon_Ia_Arg"/>
    <property type="match status" value="1"/>
</dbReference>
<dbReference type="Pfam" id="PF00750">
    <property type="entry name" value="tRNA-synt_1d"/>
    <property type="match status" value="1"/>
</dbReference>
<keyword evidence="5 11" id="KW-0436">Ligase</keyword>
<sequence>MSDPQLVLAARVQAALSAAFGPSYADADPVIRPSSFADLQANVALPLAKKLGRKPRDVADEIVAHLDTADVVADVQVSGPGFINLTLSDGWIAAAAQRVLEDERLDVPRVDKPHKVVVEYSSPNVAKEMHVGHLRTTIVGDALARILGFVGHEVIRDNHVGDWGTPFGMLIEHLLDLGEDAAARGDSSVSDLTEFYQAARRKFDGDEAFADRSRRRVVALQAGDAETLRLWNVLVDVSKRYFNAVYGQLGVTLSDADIRGESFYNDLLEPTVRELEEKGIAVVSEGALCAFPPGFTGREGEPLPVIIRKSDGGYNYSTTDLATIRYRVDTEHVDRMVYVVGTTQALHFQMVFAVARMAGWLNDDVRAEHAQIGNVLGTDGKLLRTRTGGTVKLSELLDEAVERAGAVFDEIQHDQPYDEATRAAIVRDVAMGAVKYADLSVARDSEYVFDLDRMISFHGKTGPYLQYAVARIRSIFRKGGLTPEQAAGPIVLGHPAERALALELLGFGAVVQQAGETTEPHRLATYIYAVADAYTTFHENCPVLKAPDEQTKASRLALCAATLRTLVTGLDLLGVPTPERM</sequence>
<comment type="subcellular location">
    <subcellularLocation>
        <location evidence="1 11">Cytoplasm</location>
    </subcellularLocation>
</comment>
<dbReference type="FunFam" id="3.40.50.620:FF:000116">
    <property type="entry name" value="Arginine--tRNA ligase"/>
    <property type="match status" value="1"/>
</dbReference>
<protein>
    <recommendedName>
        <fullName evidence="11">Arginine--tRNA ligase</fullName>
        <ecNumber evidence="11">6.1.1.19</ecNumber>
    </recommendedName>
    <alternativeName>
        <fullName evidence="11">Arginyl-tRNA synthetase</fullName>
        <shortName evidence="11">ArgRS</shortName>
    </alternativeName>
</protein>
<evidence type="ECO:0000256" key="4">
    <source>
        <dbReference type="ARBA" id="ARBA00022490"/>
    </source>
</evidence>